<evidence type="ECO:0000256" key="1">
    <source>
        <dbReference type="SAM" id="MobiDB-lite"/>
    </source>
</evidence>
<name>A0AAE0XAP9_9PEZI</name>
<proteinExistence type="predicted"/>
<reference evidence="2" key="2">
    <citation type="submission" date="2023-06" db="EMBL/GenBank/DDBJ databases">
        <authorList>
            <consortium name="Lawrence Berkeley National Laboratory"/>
            <person name="Haridas S."/>
            <person name="Hensen N."/>
            <person name="Bonometti L."/>
            <person name="Westerberg I."/>
            <person name="Brannstrom I.O."/>
            <person name="Guillou S."/>
            <person name="Cros-Aarteil S."/>
            <person name="Calhoun S."/>
            <person name="Kuo A."/>
            <person name="Mondo S."/>
            <person name="Pangilinan J."/>
            <person name="Riley R."/>
            <person name="Labutti K."/>
            <person name="Andreopoulos B."/>
            <person name="Lipzen A."/>
            <person name="Chen C."/>
            <person name="Yanf M."/>
            <person name="Daum C."/>
            <person name="Ng V."/>
            <person name="Clum A."/>
            <person name="Steindorff A."/>
            <person name="Ohm R."/>
            <person name="Martin F."/>
            <person name="Silar P."/>
            <person name="Natvig D."/>
            <person name="Lalanne C."/>
            <person name="Gautier V."/>
            <person name="Ament-Velasquez S.L."/>
            <person name="Kruys A."/>
            <person name="Hutchinson M.I."/>
            <person name="Powell A.J."/>
            <person name="Barry K."/>
            <person name="Miller A.N."/>
            <person name="Grigoriev I.V."/>
            <person name="Debuchy R."/>
            <person name="Gladieux P."/>
            <person name="Thoren M.H."/>
            <person name="Johannesson H."/>
        </authorList>
    </citation>
    <scope>NUCLEOTIDE SEQUENCE</scope>
    <source>
        <strain evidence="2">CBS 314.62</strain>
    </source>
</reference>
<evidence type="ECO:0000313" key="2">
    <source>
        <dbReference type="EMBL" id="KAK3689230.1"/>
    </source>
</evidence>
<protein>
    <submittedName>
        <fullName evidence="2">Uncharacterized protein</fullName>
    </submittedName>
</protein>
<evidence type="ECO:0000313" key="3">
    <source>
        <dbReference type="Proteomes" id="UP001270362"/>
    </source>
</evidence>
<feature type="region of interest" description="Disordered" evidence="1">
    <location>
        <begin position="97"/>
        <end position="118"/>
    </location>
</feature>
<dbReference type="Proteomes" id="UP001270362">
    <property type="component" value="Unassembled WGS sequence"/>
</dbReference>
<accession>A0AAE0XAP9</accession>
<comment type="caution">
    <text evidence="2">The sequence shown here is derived from an EMBL/GenBank/DDBJ whole genome shotgun (WGS) entry which is preliminary data.</text>
</comment>
<dbReference type="EMBL" id="JAULSO010000002">
    <property type="protein sequence ID" value="KAK3689230.1"/>
    <property type="molecule type" value="Genomic_DNA"/>
</dbReference>
<organism evidence="2 3">
    <name type="scientific">Podospora appendiculata</name>
    <dbReference type="NCBI Taxonomy" id="314037"/>
    <lineage>
        <taxon>Eukaryota</taxon>
        <taxon>Fungi</taxon>
        <taxon>Dikarya</taxon>
        <taxon>Ascomycota</taxon>
        <taxon>Pezizomycotina</taxon>
        <taxon>Sordariomycetes</taxon>
        <taxon>Sordariomycetidae</taxon>
        <taxon>Sordariales</taxon>
        <taxon>Podosporaceae</taxon>
        <taxon>Podospora</taxon>
    </lineage>
</organism>
<gene>
    <name evidence="2" type="ORF">B0T22DRAFT_536202</name>
</gene>
<sequence>MHERGSMLCSMKNVLQIAPPFVNVFWRARRPKPRPRPNGDGFIQDEWPFEDECHNVALLEKLKWLTTTADADRPLPILRRPKTSHDIAANLRGFSDEARDSPLSTRLPDDPIPIPPSRTMSTRTDWHWALVYELVPGAPQDLAVGQAHLDFFYAMAFAIEAHKPDNWRGGRLVGFSDVSAPFSTGWRRSAIVLRDVGVWFSNEGCGQALMARRERGRKVAVINQFRNGNPIYPSANFRPFFLFATPLNEVSGVTDCCSALLNWLPRPSAIEAQLASDGIKLPKSWESPVTPVLVSPRIQAPPTLFSS</sequence>
<dbReference type="AlphaFoldDB" id="A0AAE0XAP9"/>
<keyword evidence="3" id="KW-1185">Reference proteome</keyword>
<reference evidence="2" key="1">
    <citation type="journal article" date="2023" name="Mol. Phylogenet. Evol.">
        <title>Genome-scale phylogeny and comparative genomics of the fungal order Sordariales.</title>
        <authorList>
            <person name="Hensen N."/>
            <person name="Bonometti L."/>
            <person name="Westerberg I."/>
            <person name="Brannstrom I.O."/>
            <person name="Guillou S."/>
            <person name="Cros-Aarteil S."/>
            <person name="Calhoun S."/>
            <person name="Haridas S."/>
            <person name="Kuo A."/>
            <person name="Mondo S."/>
            <person name="Pangilinan J."/>
            <person name="Riley R."/>
            <person name="LaButti K."/>
            <person name="Andreopoulos B."/>
            <person name="Lipzen A."/>
            <person name="Chen C."/>
            <person name="Yan M."/>
            <person name="Daum C."/>
            <person name="Ng V."/>
            <person name="Clum A."/>
            <person name="Steindorff A."/>
            <person name="Ohm R.A."/>
            <person name="Martin F."/>
            <person name="Silar P."/>
            <person name="Natvig D.O."/>
            <person name="Lalanne C."/>
            <person name="Gautier V."/>
            <person name="Ament-Velasquez S.L."/>
            <person name="Kruys A."/>
            <person name="Hutchinson M.I."/>
            <person name="Powell A.J."/>
            <person name="Barry K."/>
            <person name="Miller A.N."/>
            <person name="Grigoriev I.V."/>
            <person name="Debuchy R."/>
            <person name="Gladieux P."/>
            <person name="Hiltunen Thoren M."/>
            <person name="Johannesson H."/>
        </authorList>
    </citation>
    <scope>NUCLEOTIDE SEQUENCE</scope>
    <source>
        <strain evidence="2">CBS 314.62</strain>
    </source>
</reference>